<gene>
    <name evidence="2" type="ORF">D4764_03G0009300</name>
</gene>
<accession>A0A5C6N8W0</accession>
<dbReference type="EMBL" id="RHFK02000016">
    <property type="protein sequence ID" value="TWW63922.1"/>
    <property type="molecule type" value="Genomic_DNA"/>
</dbReference>
<keyword evidence="3" id="KW-1185">Reference proteome</keyword>
<evidence type="ECO:0000313" key="2">
    <source>
        <dbReference type="EMBL" id="TWW63922.1"/>
    </source>
</evidence>
<dbReference type="Proteomes" id="UP000324091">
    <property type="component" value="Chromosome 3"/>
</dbReference>
<evidence type="ECO:0000313" key="3">
    <source>
        <dbReference type="Proteomes" id="UP000324091"/>
    </source>
</evidence>
<organism evidence="2 3">
    <name type="scientific">Takifugu flavidus</name>
    <name type="common">sansaifugu</name>
    <dbReference type="NCBI Taxonomy" id="433684"/>
    <lineage>
        <taxon>Eukaryota</taxon>
        <taxon>Metazoa</taxon>
        <taxon>Chordata</taxon>
        <taxon>Craniata</taxon>
        <taxon>Vertebrata</taxon>
        <taxon>Euteleostomi</taxon>
        <taxon>Actinopterygii</taxon>
        <taxon>Neopterygii</taxon>
        <taxon>Teleostei</taxon>
        <taxon>Neoteleostei</taxon>
        <taxon>Acanthomorphata</taxon>
        <taxon>Eupercaria</taxon>
        <taxon>Tetraodontiformes</taxon>
        <taxon>Tetradontoidea</taxon>
        <taxon>Tetraodontidae</taxon>
        <taxon>Takifugu</taxon>
    </lineage>
</organism>
<feature type="region of interest" description="Disordered" evidence="1">
    <location>
        <begin position="1"/>
        <end position="50"/>
    </location>
</feature>
<dbReference type="AlphaFoldDB" id="A0A5C6N8W0"/>
<reference evidence="2 3" key="1">
    <citation type="submission" date="2019-04" db="EMBL/GenBank/DDBJ databases">
        <title>Chromosome genome assembly for Takifugu flavidus.</title>
        <authorList>
            <person name="Xiao S."/>
        </authorList>
    </citation>
    <scope>NUCLEOTIDE SEQUENCE [LARGE SCALE GENOMIC DNA]</scope>
    <source>
        <strain evidence="2">HTHZ2018</strain>
        <tissue evidence="2">Muscle</tissue>
    </source>
</reference>
<evidence type="ECO:0000256" key="1">
    <source>
        <dbReference type="SAM" id="MobiDB-lite"/>
    </source>
</evidence>
<name>A0A5C6N8W0_9TELE</name>
<proteinExistence type="predicted"/>
<protein>
    <submittedName>
        <fullName evidence="2">Uncharacterized protein</fullName>
    </submittedName>
</protein>
<comment type="caution">
    <text evidence="2">The sequence shown here is derived from an EMBL/GenBank/DDBJ whole genome shotgun (WGS) entry which is preliminary data.</text>
</comment>
<sequence>MFGRRIGSSHLTVSERHRVPVKGTDDAKERSNHTKEVQEKPDRQLNRKQRPEELSNFTFSLQNMVAVTLGSFIAVFHLCLVQLGHGGAYFGRNQPPQPLPQYNDGFPQQPFKGNEMPRDRLFPEGLRVHLLLVLLEKFLLRDHQESLGYQVLKGTQELENLACRDIQENLVDLVYQDQKVNLALVAVKDQLVLWGLLGLQAPLDSQGFQNQELLGFLGSLASGESLVKRVHLDLLEMWAFLGLVNLAEMDFRDNQEYLENLVHLENQG</sequence>
<feature type="compositionally biased region" description="Basic and acidic residues" evidence="1">
    <location>
        <begin position="13"/>
        <end position="50"/>
    </location>
</feature>